<dbReference type="Pfam" id="PF00397">
    <property type="entry name" value="WW"/>
    <property type="match status" value="2"/>
</dbReference>
<feature type="compositionally biased region" description="Low complexity" evidence="1">
    <location>
        <begin position="476"/>
        <end position="495"/>
    </location>
</feature>
<feature type="compositionally biased region" description="Low complexity" evidence="1">
    <location>
        <begin position="348"/>
        <end position="357"/>
    </location>
</feature>
<evidence type="ECO:0000313" key="6">
    <source>
        <dbReference type="Proteomes" id="UP000054408"/>
    </source>
</evidence>
<feature type="domain" description="WW" evidence="2">
    <location>
        <begin position="413"/>
        <end position="447"/>
    </location>
</feature>
<dbReference type="OMA" id="VYLEWIN"/>
<dbReference type="PROSITE" id="PS51016">
    <property type="entry name" value="MYTH4"/>
    <property type="match status" value="1"/>
</dbReference>
<dbReference type="GeneID" id="25563562"/>
<dbReference type="SMART" id="SM00324">
    <property type="entry name" value="RhoGAP"/>
    <property type="match status" value="1"/>
</dbReference>
<dbReference type="EMBL" id="GL349448">
    <property type="protein sequence ID" value="KNC47769.1"/>
    <property type="molecule type" value="Genomic_DNA"/>
</dbReference>
<feature type="compositionally biased region" description="Low complexity" evidence="1">
    <location>
        <begin position="445"/>
        <end position="466"/>
    </location>
</feature>
<dbReference type="Proteomes" id="UP000054408">
    <property type="component" value="Unassembled WGS sequence"/>
</dbReference>
<keyword evidence="6" id="KW-1185">Reference proteome</keyword>
<feature type="region of interest" description="Disordered" evidence="1">
    <location>
        <begin position="386"/>
        <end position="416"/>
    </location>
</feature>
<dbReference type="InterPro" id="IPR038185">
    <property type="entry name" value="MyTH4_dom_sf"/>
</dbReference>
<evidence type="ECO:0000256" key="1">
    <source>
        <dbReference type="SAM" id="MobiDB-lite"/>
    </source>
</evidence>
<evidence type="ECO:0000259" key="3">
    <source>
        <dbReference type="PROSITE" id="PS50238"/>
    </source>
</evidence>
<dbReference type="InterPro" id="IPR001202">
    <property type="entry name" value="WW_dom"/>
</dbReference>
<dbReference type="Pfam" id="PF00784">
    <property type="entry name" value="MyTH4"/>
    <property type="match status" value="1"/>
</dbReference>
<organism evidence="5 6">
    <name type="scientific">Thecamonas trahens ATCC 50062</name>
    <dbReference type="NCBI Taxonomy" id="461836"/>
    <lineage>
        <taxon>Eukaryota</taxon>
        <taxon>Apusozoa</taxon>
        <taxon>Apusomonadida</taxon>
        <taxon>Apusomonadidae</taxon>
        <taxon>Thecamonas</taxon>
    </lineage>
</organism>
<feature type="compositionally biased region" description="Basic residues" evidence="1">
    <location>
        <begin position="398"/>
        <end position="407"/>
    </location>
</feature>
<accession>A0A0L0D5Y8</accession>
<dbReference type="CDD" id="cd00201">
    <property type="entry name" value="WW"/>
    <property type="match status" value="3"/>
</dbReference>
<feature type="domain" description="MyTH4" evidence="4">
    <location>
        <begin position="572"/>
        <end position="720"/>
    </location>
</feature>
<dbReference type="InterPro" id="IPR000198">
    <property type="entry name" value="RhoGAP_dom"/>
</dbReference>
<evidence type="ECO:0000259" key="4">
    <source>
        <dbReference type="PROSITE" id="PS51016"/>
    </source>
</evidence>
<dbReference type="Gene3D" id="1.25.40.530">
    <property type="entry name" value="MyTH4 domain"/>
    <property type="match status" value="1"/>
</dbReference>
<dbReference type="GO" id="GO:0007165">
    <property type="term" value="P:signal transduction"/>
    <property type="evidence" value="ECO:0007669"/>
    <property type="project" value="InterPro"/>
</dbReference>
<feature type="domain" description="Rho-GAP" evidence="3">
    <location>
        <begin position="739"/>
        <end position="917"/>
    </location>
</feature>
<dbReference type="STRING" id="461836.A0A0L0D5Y8"/>
<dbReference type="RefSeq" id="XP_013759247.1">
    <property type="nucleotide sequence ID" value="XM_013903793.1"/>
</dbReference>
<dbReference type="Pfam" id="PF00620">
    <property type="entry name" value="RhoGAP"/>
    <property type="match status" value="1"/>
</dbReference>
<dbReference type="Gene3D" id="1.10.555.10">
    <property type="entry name" value="Rho GTPase activation protein"/>
    <property type="match status" value="1"/>
</dbReference>
<gene>
    <name evidence="5" type="ORF">AMSG_03996</name>
</gene>
<dbReference type="PANTHER" id="PTHR45876">
    <property type="entry name" value="FI04035P"/>
    <property type="match status" value="1"/>
</dbReference>
<dbReference type="SUPFAM" id="SSF48350">
    <property type="entry name" value="GTPase activation domain, GAP"/>
    <property type="match status" value="1"/>
</dbReference>
<dbReference type="InterPro" id="IPR036020">
    <property type="entry name" value="WW_dom_sf"/>
</dbReference>
<dbReference type="eggNOG" id="ENOG502QR6X">
    <property type="taxonomic scope" value="Eukaryota"/>
</dbReference>
<dbReference type="OrthoDB" id="437889at2759"/>
<protein>
    <recommendedName>
        <fullName evidence="7">Rho GTPase-activating protein 39</fullName>
    </recommendedName>
</protein>
<feature type="region of interest" description="Disordered" evidence="1">
    <location>
        <begin position="440"/>
        <end position="526"/>
    </location>
</feature>
<feature type="compositionally biased region" description="Pro residues" evidence="1">
    <location>
        <begin position="120"/>
        <end position="272"/>
    </location>
</feature>
<evidence type="ECO:0000313" key="5">
    <source>
        <dbReference type="EMBL" id="KNC47769.1"/>
    </source>
</evidence>
<feature type="domain" description="WW" evidence="2">
    <location>
        <begin position="1"/>
        <end position="32"/>
    </location>
</feature>
<dbReference type="GO" id="GO:0005096">
    <property type="term" value="F:GTPase activator activity"/>
    <property type="evidence" value="ECO:0007669"/>
    <property type="project" value="TreeGrafter"/>
</dbReference>
<dbReference type="AlphaFoldDB" id="A0A0L0D5Y8"/>
<evidence type="ECO:0008006" key="7">
    <source>
        <dbReference type="Google" id="ProtNLM"/>
    </source>
</evidence>
<name>A0A0L0D5Y8_THETB</name>
<dbReference type="PANTHER" id="PTHR45876:SF8">
    <property type="entry name" value="FI04035P"/>
    <property type="match status" value="1"/>
</dbReference>
<dbReference type="PROSITE" id="PS50238">
    <property type="entry name" value="RHOGAP"/>
    <property type="match status" value="1"/>
</dbReference>
<dbReference type="SMART" id="SM00456">
    <property type="entry name" value="WW"/>
    <property type="match status" value="3"/>
</dbReference>
<sequence>MSSGWVATKDANGRTYYANPITKETSWTPPPGFATPEKSATVYWQLWDDSHNRVYYYNTATEAVEWTKPTDNVKIIVKKAPPAEHTSSKNAAPPPPPPASSGAKSAPPPPPPASGGAKSAPPPPPPAALSPQPPPPIPGQPAPPQPPPPIPGQPAPPQPPPPIPGQPAPPQPPPPIPGQPAPPQPPPPIPGQPAPPQPPPPIPGQPAPPQPPPPIPGQPKTAPPPPIPGQPKTAPPLPIPGQPKTAPLPPPTQPAQPPPPAQPKQPPPPPPSAAGGKSGGLPPPPPPAAGGKSGGLPPPPPPAAGGKSGGLPPPPPPAAGGKSGGLPAPPPPAACAGSGGAPPPPPTRTASAAPPALNKALSNAIKSDGTKRAVTADAGDVAAAAAQAKEKEKDKEKAKKKKKKKKAKDADLSLLAPGWTAHYDESYKRHYFVNNASGETTWDMPEAPEAPESAGGAPPASGGPPALKTEGSGGNLALPTLSMPSTSTSPSASPLGRSNSSGALDGDPLTAVPQRMKSRERAASTSGIRGFHLTPQVRSEVERHSMIKFGKKFFRELKKPKTNNPVAEMLAYSKGKLADTVCMLPKQCRKVALNQYKYVQQYIGDVKTKTPPLVTLTKFVAGCFGDADLANEMFVYCIRATNNNPVKTSAMSGWELFALAVQILRPSPQMTGPLQAYCLQQMDSLSVPTLKLYASYCFRRLYYCNPVSEAPEESDIERMIKEPLRPSLFGGMLEDMMVFELSKDSNATVPRVIVALTEAIEAKNGFKTEGIFRIPADVQLLARIKDGLSQYNYEIPGRDPNVAAGLLKLWFRDMASPVVPIEFYDACIKARTSYPELRALIDQFPPGNAAVLEHLILFLQRMAAPEVAAVTKMEADNLAMVFAPNVIRQKDSNSDTLFAMATYQQDVLRTLIENYTQ</sequence>
<dbReference type="PROSITE" id="PS01159">
    <property type="entry name" value="WW_DOMAIN_1"/>
    <property type="match status" value="2"/>
</dbReference>
<dbReference type="GO" id="GO:0005737">
    <property type="term" value="C:cytoplasm"/>
    <property type="evidence" value="ECO:0007669"/>
    <property type="project" value="TreeGrafter"/>
</dbReference>
<feature type="compositionally biased region" description="Basic and acidic residues" evidence="1">
    <location>
        <begin position="388"/>
        <end position="397"/>
    </location>
</feature>
<dbReference type="InterPro" id="IPR000857">
    <property type="entry name" value="MyTH4_dom"/>
</dbReference>
<feature type="region of interest" description="Disordered" evidence="1">
    <location>
        <begin position="81"/>
        <end position="373"/>
    </location>
</feature>
<reference evidence="5 6" key="1">
    <citation type="submission" date="2010-05" db="EMBL/GenBank/DDBJ databases">
        <title>The Genome Sequence of Thecamonas trahens ATCC 50062.</title>
        <authorList>
            <consortium name="The Broad Institute Genome Sequencing Platform"/>
            <person name="Russ C."/>
            <person name="Cuomo C."/>
            <person name="Shea T."/>
            <person name="Young S.K."/>
            <person name="Zeng Q."/>
            <person name="Koehrsen M."/>
            <person name="Haas B."/>
            <person name="Borodovsky M."/>
            <person name="Guigo R."/>
            <person name="Alvarado L."/>
            <person name="Berlin A."/>
            <person name="Bochicchio J."/>
            <person name="Borenstein D."/>
            <person name="Chapman S."/>
            <person name="Chen Z."/>
            <person name="Freedman E."/>
            <person name="Gellesch M."/>
            <person name="Goldberg J."/>
            <person name="Griggs A."/>
            <person name="Gujja S."/>
            <person name="Heilman E."/>
            <person name="Heiman D."/>
            <person name="Hepburn T."/>
            <person name="Howarth C."/>
            <person name="Jen D."/>
            <person name="Larson L."/>
            <person name="Mehta T."/>
            <person name="Park D."/>
            <person name="Pearson M."/>
            <person name="Roberts A."/>
            <person name="Saif S."/>
            <person name="Shenoy N."/>
            <person name="Sisk P."/>
            <person name="Stolte C."/>
            <person name="Sykes S."/>
            <person name="Thomson T."/>
            <person name="Walk T."/>
            <person name="White J."/>
            <person name="Yandava C."/>
            <person name="Burger G."/>
            <person name="Gray M.W."/>
            <person name="Holland P.W.H."/>
            <person name="King N."/>
            <person name="Lang F.B.F."/>
            <person name="Roger A.J."/>
            <person name="Ruiz-Trillo I."/>
            <person name="Lander E."/>
            <person name="Nusbaum C."/>
        </authorList>
    </citation>
    <scope>NUCLEOTIDE SEQUENCE [LARGE SCALE GENOMIC DNA]</scope>
    <source>
        <strain evidence="5 6">ATCC 50062</strain>
    </source>
</reference>
<dbReference type="GO" id="GO:0005856">
    <property type="term" value="C:cytoskeleton"/>
    <property type="evidence" value="ECO:0007669"/>
    <property type="project" value="InterPro"/>
</dbReference>
<evidence type="ECO:0000259" key="2">
    <source>
        <dbReference type="PROSITE" id="PS50020"/>
    </source>
</evidence>
<dbReference type="SUPFAM" id="SSF51045">
    <property type="entry name" value="WW domain"/>
    <property type="match status" value="2"/>
</dbReference>
<feature type="domain" description="WW" evidence="2">
    <location>
        <begin position="44"/>
        <end position="71"/>
    </location>
</feature>
<dbReference type="PROSITE" id="PS50020">
    <property type="entry name" value="WW_DOMAIN_2"/>
    <property type="match status" value="3"/>
</dbReference>
<dbReference type="Gene3D" id="2.20.70.10">
    <property type="match status" value="3"/>
</dbReference>
<dbReference type="InterPro" id="IPR008936">
    <property type="entry name" value="Rho_GTPase_activation_prot"/>
</dbReference>
<proteinExistence type="predicted"/>